<name>A0A165G3N4_9BASI</name>
<dbReference type="AlphaFoldDB" id="A0A165G3N4"/>
<evidence type="ECO:0000313" key="2">
    <source>
        <dbReference type="EMBL" id="KZT57560.1"/>
    </source>
</evidence>
<protein>
    <submittedName>
        <fullName evidence="2">Uncharacterized protein</fullName>
    </submittedName>
</protein>
<evidence type="ECO:0000256" key="1">
    <source>
        <dbReference type="SAM" id="MobiDB-lite"/>
    </source>
</evidence>
<dbReference type="Proteomes" id="UP000076842">
    <property type="component" value="Unassembled WGS sequence"/>
</dbReference>
<proteinExistence type="predicted"/>
<dbReference type="EMBL" id="KV423962">
    <property type="protein sequence ID" value="KZT57560.1"/>
    <property type="molecule type" value="Genomic_DNA"/>
</dbReference>
<feature type="region of interest" description="Disordered" evidence="1">
    <location>
        <begin position="1"/>
        <end position="34"/>
    </location>
</feature>
<organism evidence="2 3">
    <name type="scientific">Calocera cornea HHB12733</name>
    <dbReference type="NCBI Taxonomy" id="1353952"/>
    <lineage>
        <taxon>Eukaryota</taxon>
        <taxon>Fungi</taxon>
        <taxon>Dikarya</taxon>
        <taxon>Basidiomycota</taxon>
        <taxon>Agaricomycotina</taxon>
        <taxon>Dacrymycetes</taxon>
        <taxon>Dacrymycetales</taxon>
        <taxon>Dacrymycetaceae</taxon>
        <taxon>Calocera</taxon>
    </lineage>
</organism>
<evidence type="ECO:0000313" key="3">
    <source>
        <dbReference type="Proteomes" id="UP000076842"/>
    </source>
</evidence>
<dbReference type="InParanoid" id="A0A165G3N4"/>
<accession>A0A165G3N4</accession>
<gene>
    <name evidence="2" type="ORF">CALCODRAFT_508759</name>
</gene>
<keyword evidence="3" id="KW-1185">Reference proteome</keyword>
<sequence length="312" mass="34618">MTCRRFMPPKNGMAQISFGADEGAPEEPEVGWEDRTSQHALEGPFLARISLSPAREEVLREASPVEDRARLRGRNTNGHRREDNMFSLYDLDNFGKRKKRRDDKDTGNIPKRPKMVSVADAFDAGSREGAQRGRRNLSNAELLGTDQSAVLPARCFEEDVETGEAHRPNTLETTRNDVTVGAEDNRAISDDKPGKDALRKTAYGRRIRMDSGGMTELGMPSHLWANKGHGRSNKTIVAPDTLLRHATAWGGVLGKAAAFQGASQTHRSIKQIMENEARKIEQQRRNVVLERLRVSATSGYAGENSREDGNVV</sequence>
<reference evidence="2 3" key="1">
    <citation type="journal article" date="2016" name="Mol. Biol. Evol.">
        <title>Comparative Genomics of Early-Diverging Mushroom-Forming Fungi Provides Insights into the Origins of Lignocellulose Decay Capabilities.</title>
        <authorList>
            <person name="Nagy L.G."/>
            <person name="Riley R."/>
            <person name="Tritt A."/>
            <person name="Adam C."/>
            <person name="Daum C."/>
            <person name="Floudas D."/>
            <person name="Sun H."/>
            <person name="Yadav J.S."/>
            <person name="Pangilinan J."/>
            <person name="Larsson K.H."/>
            <person name="Matsuura K."/>
            <person name="Barry K."/>
            <person name="Labutti K."/>
            <person name="Kuo R."/>
            <person name="Ohm R.A."/>
            <person name="Bhattacharya S.S."/>
            <person name="Shirouzu T."/>
            <person name="Yoshinaga Y."/>
            <person name="Martin F.M."/>
            <person name="Grigoriev I.V."/>
            <person name="Hibbett D.S."/>
        </authorList>
    </citation>
    <scope>NUCLEOTIDE SEQUENCE [LARGE SCALE GENOMIC DNA]</scope>
    <source>
        <strain evidence="2 3">HHB12733</strain>
    </source>
</reference>